<dbReference type="InterPro" id="IPR011335">
    <property type="entry name" value="Restrct_endonuc-II-like"/>
</dbReference>
<organism evidence="3 4">
    <name type="scientific">Durusdinium trenchii</name>
    <dbReference type="NCBI Taxonomy" id="1381693"/>
    <lineage>
        <taxon>Eukaryota</taxon>
        <taxon>Sar</taxon>
        <taxon>Alveolata</taxon>
        <taxon>Dinophyceae</taxon>
        <taxon>Suessiales</taxon>
        <taxon>Symbiodiniaceae</taxon>
        <taxon>Durusdinium</taxon>
    </lineage>
</organism>
<dbReference type="InterPro" id="IPR018330">
    <property type="entry name" value="RecT_fam"/>
</dbReference>
<keyword evidence="1" id="KW-0175">Coiled coil</keyword>
<name>A0ABP0IRC1_9DINO</name>
<dbReference type="SUPFAM" id="SSF52980">
    <property type="entry name" value="Restriction endonuclease-like"/>
    <property type="match status" value="1"/>
</dbReference>
<dbReference type="Gene3D" id="3.90.320.10">
    <property type="match status" value="1"/>
</dbReference>
<feature type="compositionally biased region" description="Basic and acidic residues" evidence="2">
    <location>
        <begin position="685"/>
        <end position="703"/>
    </location>
</feature>
<evidence type="ECO:0000256" key="1">
    <source>
        <dbReference type="SAM" id="Coils"/>
    </source>
</evidence>
<sequence>MNAIAQTNGFALKPTSMQEAMAFAEKISSSQMVPKNYQGRPDDTLVAMMMGSELGLNPIQALQNIAVINGKPAIYGDALLALVQNHPKFGGHEESFDEGTMTATCTVWRKGDEKKHTVTFSRQDAEHAKLWGKQGPWQQYPKRMLMWRARGYALRDKFADALGGLITVEEARDIQEERDITPREADKPQALPHYPAGDFETNFPKWAALIQSGKRSAQQIIDMVASKAPLTEEQAQQALRANHNTASEAPAMMGKSKYQSRSALLEQKATGMVEEITPAQQAIFDRGHAAEAAARPIAEKIIGEELFPATALDDDGILLASFDGLRVATVDTLEEHYKIQMDQQLLVSGAEKCLFMASDGTKEDCNHFWYTTTPERLAAIKAGWEQFNADLAEYQPRKQEQAATATVTEDLPAVSVQVSGSLSIVDNFDRFETELRQFVEDRLIRDPKTDQDFADLDNQVKALKKAEDALDAAEAQLLAQVEAVDTAKRRKDMLHKLARDNRLMAEKLVKEQKKAIKLQIAQDAKQAVEEHGAKVQATLDGYTLPRVPTDFNEAMKGKRTITTLRDAADNEVARAKIAINEYADLIRANAKIIAEAGYEFLFADRQQLVTAEPAHLKTIVSARIAEHKEKERQKEEARREQIRKEEQAKAEREAQQKADAEKAAQQAQETPKPEPVAEQPAQVKSEPRGEHKAEETPFRPSDQDILRAIAAEFQVDVHTAAAWVLEMNQQELER</sequence>
<dbReference type="Pfam" id="PF03837">
    <property type="entry name" value="RecT"/>
    <property type="match status" value="1"/>
</dbReference>
<dbReference type="GO" id="GO:0004601">
    <property type="term" value="F:peroxidase activity"/>
    <property type="evidence" value="ECO:0007669"/>
    <property type="project" value="UniProtKB-KW"/>
</dbReference>
<dbReference type="Proteomes" id="UP001642464">
    <property type="component" value="Unassembled WGS sequence"/>
</dbReference>
<gene>
    <name evidence="3" type="ORF">SCF082_LOCUS8163</name>
</gene>
<dbReference type="EMBL" id="CAXAMM010004665">
    <property type="protein sequence ID" value="CAK9004406.1"/>
    <property type="molecule type" value="Genomic_DNA"/>
</dbReference>
<proteinExistence type="predicted"/>
<evidence type="ECO:0000256" key="2">
    <source>
        <dbReference type="SAM" id="MobiDB-lite"/>
    </source>
</evidence>
<feature type="compositionally biased region" description="Basic and acidic residues" evidence="2">
    <location>
        <begin position="627"/>
        <end position="662"/>
    </location>
</feature>
<keyword evidence="3" id="KW-0560">Oxidoreductase</keyword>
<dbReference type="InterPro" id="IPR011604">
    <property type="entry name" value="PDDEXK-like_dom_sf"/>
</dbReference>
<comment type="caution">
    <text evidence="3">The sequence shown here is derived from an EMBL/GenBank/DDBJ whole genome shotgun (WGS) entry which is preliminary data.</text>
</comment>
<feature type="region of interest" description="Disordered" evidence="2">
    <location>
        <begin position="627"/>
        <end position="703"/>
    </location>
</feature>
<reference evidence="3 4" key="1">
    <citation type="submission" date="2024-02" db="EMBL/GenBank/DDBJ databases">
        <authorList>
            <person name="Chen Y."/>
            <person name="Shah S."/>
            <person name="Dougan E. K."/>
            <person name="Thang M."/>
            <person name="Chan C."/>
        </authorList>
    </citation>
    <scope>NUCLEOTIDE SEQUENCE [LARGE SCALE GENOMIC DNA]</scope>
</reference>
<keyword evidence="4" id="KW-1185">Reference proteome</keyword>
<protein>
    <submittedName>
        <fullName evidence="3">Heme peroxidase</fullName>
    </submittedName>
</protein>
<feature type="non-terminal residue" evidence="3">
    <location>
        <position position="734"/>
    </location>
</feature>
<accession>A0ABP0IRC1</accession>
<evidence type="ECO:0000313" key="3">
    <source>
        <dbReference type="EMBL" id="CAK9004406.1"/>
    </source>
</evidence>
<keyword evidence="3" id="KW-0575">Peroxidase</keyword>
<evidence type="ECO:0000313" key="4">
    <source>
        <dbReference type="Proteomes" id="UP001642464"/>
    </source>
</evidence>
<feature type="coiled-coil region" evidence="1">
    <location>
        <begin position="456"/>
        <end position="490"/>
    </location>
</feature>